<comment type="subunit">
    <text evidence="10">F-type ATPases have 2 components, CF(1) - the catalytic core - and CF(0) - the membrane proton channel. CF(1) has five subunits: alpha(3), beta(3), gamma(1), delta(1), epsilon(1). CF(0) has three main subunits: a, b and c.</text>
</comment>
<organism evidence="11 12">
    <name type="scientific">Candidatus Fimiplasma intestinipullorum</name>
    <dbReference type="NCBI Taxonomy" id="2840825"/>
    <lineage>
        <taxon>Bacteria</taxon>
        <taxon>Bacillati</taxon>
        <taxon>Bacillota</taxon>
        <taxon>Clostridia</taxon>
        <taxon>Eubacteriales</taxon>
        <taxon>Candidatus Fimiplasma</taxon>
    </lineage>
</organism>
<evidence type="ECO:0000256" key="7">
    <source>
        <dbReference type="ARBA" id="ARBA00023136"/>
    </source>
</evidence>
<evidence type="ECO:0000256" key="6">
    <source>
        <dbReference type="ARBA" id="ARBA00023065"/>
    </source>
</evidence>
<comment type="function">
    <text evidence="1 10">Produces ATP from ADP in the presence of a proton gradient across the membrane. The gamma chain is believed to be important in regulating ATPase activity and the flow of protons through the CF(0) complex.</text>
</comment>
<gene>
    <name evidence="10 11" type="primary">atpG</name>
    <name evidence="11" type="ORF">IAD15_06155</name>
</gene>
<keyword evidence="6 10" id="KW-0406">Ion transport</keyword>
<dbReference type="Proteomes" id="UP000824175">
    <property type="component" value="Unassembled WGS sequence"/>
</dbReference>
<dbReference type="Pfam" id="PF00231">
    <property type="entry name" value="ATP-synt"/>
    <property type="match status" value="1"/>
</dbReference>
<dbReference type="Gene3D" id="3.40.1380.10">
    <property type="match status" value="1"/>
</dbReference>
<comment type="subcellular location">
    <subcellularLocation>
        <location evidence="10">Cell membrane</location>
        <topology evidence="10">Peripheral membrane protein</topology>
    </subcellularLocation>
    <subcellularLocation>
        <location evidence="2">Membrane</location>
        <topology evidence="2">Peripheral membrane protein</topology>
    </subcellularLocation>
</comment>
<reference evidence="11" key="1">
    <citation type="submission" date="2020-10" db="EMBL/GenBank/DDBJ databases">
        <authorList>
            <person name="Gilroy R."/>
        </authorList>
    </citation>
    <scope>NUCLEOTIDE SEQUENCE</scope>
    <source>
        <strain evidence="11">CHK195-11698</strain>
    </source>
</reference>
<dbReference type="GO" id="GO:0005886">
    <property type="term" value="C:plasma membrane"/>
    <property type="evidence" value="ECO:0007669"/>
    <property type="project" value="UniProtKB-SubCell"/>
</dbReference>
<evidence type="ECO:0000256" key="9">
    <source>
        <dbReference type="ARBA" id="ARBA00023310"/>
    </source>
</evidence>
<protein>
    <recommendedName>
        <fullName evidence="10">ATP synthase gamma chain</fullName>
    </recommendedName>
    <alternativeName>
        <fullName evidence="10">ATP synthase F1 sector gamma subunit</fullName>
    </alternativeName>
    <alternativeName>
        <fullName evidence="10">F-ATPase gamma subunit</fullName>
    </alternativeName>
</protein>
<evidence type="ECO:0000313" key="12">
    <source>
        <dbReference type="Proteomes" id="UP000824175"/>
    </source>
</evidence>
<dbReference type="GO" id="GO:0046933">
    <property type="term" value="F:proton-transporting ATP synthase activity, rotational mechanism"/>
    <property type="evidence" value="ECO:0007669"/>
    <property type="project" value="UniProtKB-UniRule"/>
</dbReference>
<keyword evidence="10" id="KW-1003">Cell membrane</keyword>
<proteinExistence type="inferred from homology"/>
<sequence length="279" mass="31476">MAGSMQHIKRRMRSVESTRKITHAMELVATSKLRKVRRQLDEMKPYYTLTSEVVAEILSQSDVSSHPYLKGRQNDRAALLVVDSSLGLCGGYHTNALKCALDAYHEGDLVYLLGSRGASSFPGAQRQYEDLVTSLDFMEVSHLVKELLKQYEDQEIGVIRMVYTEFVNNMTFVPHCIDLLPVQKEHVALQEAKQTSLTEFEPNAYEVLDDLIPMYLKATIYGYLIESVTSENASRRISMENATDNAGEILDELRLSYNQARQNAITNEISEIVAGSNIE</sequence>
<keyword evidence="5 10" id="KW-0375">Hydrogen ion transport</keyword>
<dbReference type="Gene3D" id="1.10.287.80">
    <property type="entry name" value="ATP synthase, gamma subunit, helix hairpin domain"/>
    <property type="match status" value="1"/>
</dbReference>
<evidence type="ECO:0000256" key="10">
    <source>
        <dbReference type="HAMAP-Rule" id="MF_00815"/>
    </source>
</evidence>
<reference evidence="11" key="2">
    <citation type="journal article" date="2021" name="PeerJ">
        <title>Extensive microbial diversity within the chicken gut microbiome revealed by metagenomics and culture.</title>
        <authorList>
            <person name="Gilroy R."/>
            <person name="Ravi A."/>
            <person name="Getino M."/>
            <person name="Pursley I."/>
            <person name="Horton D.L."/>
            <person name="Alikhan N.F."/>
            <person name="Baker D."/>
            <person name="Gharbi K."/>
            <person name="Hall N."/>
            <person name="Watson M."/>
            <person name="Adriaenssens E.M."/>
            <person name="Foster-Nyarko E."/>
            <person name="Jarju S."/>
            <person name="Secka A."/>
            <person name="Antonio M."/>
            <person name="Oren A."/>
            <person name="Chaudhuri R.R."/>
            <person name="La Ragione R."/>
            <person name="Hildebrand F."/>
            <person name="Pallen M.J."/>
        </authorList>
    </citation>
    <scope>NUCLEOTIDE SEQUENCE</scope>
    <source>
        <strain evidence="11">CHK195-11698</strain>
    </source>
</reference>
<evidence type="ECO:0000256" key="4">
    <source>
        <dbReference type="ARBA" id="ARBA00022448"/>
    </source>
</evidence>
<keyword evidence="7 10" id="KW-0472">Membrane</keyword>
<comment type="caution">
    <text evidence="11">The sequence shown here is derived from an EMBL/GenBank/DDBJ whole genome shotgun (WGS) entry which is preliminary data.</text>
</comment>
<dbReference type="GO" id="GO:0042777">
    <property type="term" value="P:proton motive force-driven plasma membrane ATP synthesis"/>
    <property type="evidence" value="ECO:0007669"/>
    <property type="project" value="UniProtKB-UniRule"/>
</dbReference>
<dbReference type="PRINTS" id="PR00126">
    <property type="entry name" value="ATPASEGAMMA"/>
</dbReference>
<dbReference type="CDD" id="cd12151">
    <property type="entry name" value="F1-ATPase_gamma"/>
    <property type="match status" value="1"/>
</dbReference>
<evidence type="ECO:0000256" key="2">
    <source>
        <dbReference type="ARBA" id="ARBA00004170"/>
    </source>
</evidence>
<evidence type="ECO:0000313" key="11">
    <source>
        <dbReference type="EMBL" id="HIU13636.1"/>
    </source>
</evidence>
<dbReference type="InterPro" id="IPR000131">
    <property type="entry name" value="ATP_synth_F1_gsu"/>
</dbReference>
<evidence type="ECO:0000256" key="5">
    <source>
        <dbReference type="ARBA" id="ARBA00022781"/>
    </source>
</evidence>
<keyword evidence="9 10" id="KW-0066">ATP synthesis</keyword>
<dbReference type="GO" id="GO:0005524">
    <property type="term" value="F:ATP binding"/>
    <property type="evidence" value="ECO:0007669"/>
    <property type="project" value="UniProtKB-UniRule"/>
</dbReference>
<keyword evidence="4 10" id="KW-0813">Transport</keyword>
<dbReference type="NCBIfam" id="TIGR01146">
    <property type="entry name" value="ATPsyn_F1gamma"/>
    <property type="match status" value="1"/>
</dbReference>
<dbReference type="EMBL" id="DVMJ01000052">
    <property type="protein sequence ID" value="HIU13636.1"/>
    <property type="molecule type" value="Genomic_DNA"/>
</dbReference>
<evidence type="ECO:0000256" key="1">
    <source>
        <dbReference type="ARBA" id="ARBA00003456"/>
    </source>
</evidence>
<evidence type="ECO:0000256" key="8">
    <source>
        <dbReference type="ARBA" id="ARBA00023196"/>
    </source>
</evidence>
<dbReference type="PANTHER" id="PTHR11693:SF22">
    <property type="entry name" value="ATP SYNTHASE SUBUNIT GAMMA, MITOCHONDRIAL"/>
    <property type="match status" value="1"/>
</dbReference>
<dbReference type="GO" id="GO:0045259">
    <property type="term" value="C:proton-transporting ATP synthase complex"/>
    <property type="evidence" value="ECO:0007669"/>
    <property type="project" value="UniProtKB-KW"/>
</dbReference>
<dbReference type="SUPFAM" id="SSF52943">
    <property type="entry name" value="ATP synthase (F1-ATPase), gamma subunit"/>
    <property type="match status" value="1"/>
</dbReference>
<dbReference type="HAMAP" id="MF_00815">
    <property type="entry name" value="ATP_synth_gamma_bact"/>
    <property type="match status" value="1"/>
</dbReference>
<name>A0A9D1HP07_9FIRM</name>
<accession>A0A9D1HP07</accession>
<dbReference type="InterPro" id="IPR035968">
    <property type="entry name" value="ATP_synth_F1_ATPase_gsu"/>
</dbReference>
<dbReference type="PANTHER" id="PTHR11693">
    <property type="entry name" value="ATP SYNTHASE GAMMA CHAIN"/>
    <property type="match status" value="1"/>
</dbReference>
<keyword evidence="8 10" id="KW-0139">CF(1)</keyword>
<comment type="similarity">
    <text evidence="3 10">Belongs to the ATPase gamma chain family.</text>
</comment>
<dbReference type="AlphaFoldDB" id="A0A9D1HP07"/>
<evidence type="ECO:0000256" key="3">
    <source>
        <dbReference type="ARBA" id="ARBA00007681"/>
    </source>
</evidence>